<accession>A0A8H3QXD6</accession>
<keyword evidence="1" id="KW-0418">Kinase</keyword>
<keyword evidence="1" id="KW-0808">Transferase</keyword>
<dbReference type="GO" id="GO:0016301">
    <property type="term" value="F:kinase activity"/>
    <property type="evidence" value="ECO:0007669"/>
    <property type="project" value="UniProtKB-KW"/>
</dbReference>
<proteinExistence type="predicted"/>
<organism evidence="1 2">
    <name type="scientific">Rhizophagus clarus</name>
    <dbReference type="NCBI Taxonomy" id="94130"/>
    <lineage>
        <taxon>Eukaryota</taxon>
        <taxon>Fungi</taxon>
        <taxon>Fungi incertae sedis</taxon>
        <taxon>Mucoromycota</taxon>
        <taxon>Glomeromycotina</taxon>
        <taxon>Glomeromycetes</taxon>
        <taxon>Glomerales</taxon>
        <taxon>Glomeraceae</taxon>
        <taxon>Rhizophagus</taxon>
    </lineage>
</organism>
<dbReference type="AlphaFoldDB" id="A0A8H3QXD6"/>
<dbReference type="OrthoDB" id="6718656at2759"/>
<dbReference type="EMBL" id="BLAL01000218">
    <property type="protein sequence ID" value="GES92869.1"/>
    <property type="molecule type" value="Genomic_DNA"/>
</dbReference>
<gene>
    <name evidence="1" type="ORF">RCL2_001962500</name>
</gene>
<comment type="caution">
    <text evidence="1">The sequence shown here is derived from an EMBL/GenBank/DDBJ whole genome shotgun (WGS) entry which is preliminary data.</text>
</comment>
<sequence length="91" mass="10766">MAHGNNKVSSSAEESKAHWYGYGWFHEFLNEWDCHKTLCLASTKIILLYGFTKNPDTLNYMAVMDYANKAYYTSRLLNFTSMKNWMNCKRY</sequence>
<dbReference type="Proteomes" id="UP000615446">
    <property type="component" value="Unassembled WGS sequence"/>
</dbReference>
<evidence type="ECO:0000313" key="2">
    <source>
        <dbReference type="Proteomes" id="UP000615446"/>
    </source>
</evidence>
<reference evidence="1" key="1">
    <citation type="submission" date="2019-10" db="EMBL/GenBank/DDBJ databases">
        <title>Conservation and host-specific expression of non-tandemly repeated heterogenous ribosome RNA gene in arbuscular mycorrhizal fungi.</title>
        <authorList>
            <person name="Maeda T."/>
            <person name="Kobayashi Y."/>
            <person name="Nakagawa T."/>
            <person name="Ezawa T."/>
            <person name="Yamaguchi K."/>
            <person name="Bino T."/>
            <person name="Nishimoto Y."/>
            <person name="Shigenobu S."/>
            <person name="Kawaguchi M."/>
        </authorList>
    </citation>
    <scope>NUCLEOTIDE SEQUENCE</scope>
    <source>
        <strain evidence="1">HR1</strain>
    </source>
</reference>
<protein>
    <submittedName>
        <fullName evidence="1">Kinase-like domain-containing protein</fullName>
    </submittedName>
</protein>
<name>A0A8H3QXD6_9GLOM</name>
<evidence type="ECO:0000313" key="1">
    <source>
        <dbReference type="EMBL" id="GES92869.1"/>
    </source>
</evidence>